<dbReference type="GO" id="GO:0016747">
    <property type="term" value="F:acyltransferase activity, transferring groups other than amino-acyl groups"/>
    <property type="evidence" value="ECO:0007669"/>
    <property type="project" value="InterPro"/>
</dbReference>
<keyword evidence="3" id="KW-1185">Reference proteome</keyword>
<dbReference type="Pfam" id="PF00583">
    <property type="entry name" value="Acetyltransf_1"/>
    <property type="match status" value="1"/>
</dbReference>
<dbReference type="PROSITE" id="PS51186">
    <property type="entry name" value="GNAT"/>
    <property type="match status" value="1"/>
</dbReference>
<dbReference type="InterPro" id="IPR000182">
    <property type="entry name" value="GNAT_dom"/>
</dbReference>
<evidence type="ECO:0000259" key="1">
    <source>
        <dbReference type="PROSITE" id="PS51186"/>
    </source>
</evidence>
<dbReference type="SUPFAM" id="SSF55729">
    <property type="entry name" value="Acyl-CoA N-acyltransferases (Nat)"/>
    <property type="match status" value="1"/>
</dbReference>
<dbReference type="AlphaFoldDB" id="A0A1N6HFT0"/>
<dbReference type="CDD" id="cd04301">
    <property type="entry name" value="NAT_SF"/>
    <property type="match status" value="1"/>
</dbReference>
<gene>
    <name evidence="2" type="ORF">SAMN05444394_3814</name>
</gene>
<dbReference type="Gene3D" id="3.40.630.30">
    <property type="match status" value="1"/>
</dbReference>
<dbReference type="InterPro" id="IPR016181">
    <property type="entry name" value="Acyl_CoA_acyltransferase"/>
</dbReference>
<name>A0A1N6HFT0_9BACT</name>
<accession>A0A1N6HFT0</accession>
<dbReference type="Proteomes" id="UP000185221">
    <property type="component" value="Unassembled WGS sequence"/>
</dbReference>
<dbReference type="RefSeq" id="WP_074226570.1">
    <property type="nucleotide sequence ID" value="NZ_FSRC01000003.1"/>
</dbReference>
<evidence type="ECO:0000313" key="3">
    <source>
        <dbReference type="Proteomes" id="UP000185221"/>
    </source>
</evidence>
<reference evidence="3" key="1">
    <citation type="submission" date="2016-11" db="EMBL/GenBank/DDBJ databases">
        <authorList>
            <person name="Varghese N."/>
            <person name="Submissions S."/>
        </authorList>
    </citation>
    <scope>NUCLEOTIDE SEQUENCE [LARGE SCALE GENOMIC DNA]</scope>
    <source>
        <strain evidence="3">DSM 15292</strain>
    </source>
</reference>
<dbReference type="STRING" id="226505.SAMN05444394_3814"/>
<feature type="domain" description="N-acetyltransferase" evidence="1">
    <location>
        <begin position="3"/>
        <end position="145"/>
    </location>
</feature>
<protein>
    <submittedName>
        <fullName evidence="2">Acetyltransferase (GNAT) family protein</fullName>
    </submittedName>
</protein>
<sequence>MKIVVREGSIEEIFQVHQGIPEFYEEVAIEFYKERLKGRIFLALVAEQNGELVGFKVGYQSQKPDVLYSWMGGVRPAFRKSGAATALADFQEVWATKNGFKKVFFKTRNRFPDMIKFGLGRDFKIVEVIRKDRVEDFRIVMVKKL</sequence>
<keyword evidence="2" id="KW-0808">Transferase</keyword>
<evidence type="ECO:0000313" key="2">
    <source>
        <dbReference type="EMBL" id="SIO18630.1"/>
    </source>
</evidence>
<dbReference type="EMBL" id="FSRC01000003">
    <property type="protein sequence ID" value="SIO18630.1"/>
    <property type="molecule type" value="Genomic_DNA"/>
</dbReference>
<dbReference type="OrthoDB" id="9812289at2"/>
<proteinExistence type="predicted"/>
<organism evidence="2 3">
    <name type="scientific">Algoriphagus halophilus</name>
    <dbReference type="NCBI Taxonomy" id="226505"/>
    <lineage>
        <taxon>Bacteria</taxon>
        <taxon>Pseudomonadati</taxon>
        <taxon>Bacteroidota</taxon>
        <taxon>Cytophagia</taxon>
        <taxon>Cytophagales</taxon>
        <taxon>Cyclobacteriaceae</taxon>
        <taxon>Algoriphagus</taxon>
    </lineage>
</organism>